<evidence type="ECO:0000256" key="5">
    <source>
        <dbReference type="ARBA" id="ARBA00023136"/>
    </source>
</evidence>
<dbReference type="Pfam" id="PF07690">
    <property type="entry name" value="MFS_1"/>
    <property type="match status" value="1"/>
</dbReference>
<dbReference type="Gene3D" id="1.20.1250.20">
    <property type="entry name" value="MFS general substrate transporter like domains"/>
    <property type="match status" value="1"/>
</dbReference>
<dbReference type="GO" id="GO:0022857">
    <property type="term" value="F:transmembrane transporter activity"/>
    <property type="evidence" value="ECO:0007669"/>
    <property type="project" value="InterPro"/>
</dbReference>
<feature type="transmembrane region" description="Helical" evidence="6">
    <location>
        <begin position="457"/>
        <end position="480"/>
    </location>
</feature>
<protein>
    <submittedName>
        <fullName evidence="8">Major facilitator transporter</fullName>
    </submittedName>
</protein>
<comment type="subcellular location">
    <subcellularLocation>
        <location evidence="1">Cell membrane</location>
        <topology evidence="1">Multi-pass membrane protein</topology>
    </subcellularLocation>
</comment>
<accession>A0A0R1UF75</accession>
<reference evidence="8 9" key="1">
    <citation type="journal article" date="2015" name="Genome Announc.">
        <title>Expanding the biotechnology potential of lactobacilli through comparative genomics of 213 strains and associated genera.</title>
        <authorList>
            <person name="Sun Z."/>
            <person name="Harris H.M."/>
            <person name="McCann A."/>
            <person name="Guo C."/>
            <person name="Argimon S."/>
            <person name="Zhang W."/>
            <person name="Yang X."/>
            <person name="Jeffery I.B."/>
            <person name="Cooney J.C."/>
            <person name="Kagawa T.F."/>
            <person name="Liu W."/>
            <person name="Song Y."/>
            <person name="Salvetti E."/>
            <person name="Wrobel A."/>
            <person name="Rasinkangas P."/>
            <person name="Parkhill J."/>
            <person name="Rea M.C."/>
            <person name="O'Sullivan O."/>
            <person name="Ritari J."/>
            <person name="Douillard F.P."/>
            <person name="Paul Ross R."/>
            <person name="Yang R."/>
            <person name="Briner A.E."/>
            <person name="Felis G.E."/>
            <person name="de Vos W.M."/>
            <person name="Barrangou R."/>
            <person name="Klaenhammer T.R."/>
            <person name="Caufield P.W."/>
            <person name="Cui Y."/>
            <person name="Zhang H."/>
            <person name="O'Toole P.W."/>
        </authorList>
    </citation>
    <scope>NUCLEOTIDE SEQUENCE [LARGE SCALE GENOMIC DNA]</scope>
    <source>
        <strain evidence="8 9">DSM 15946</strain>
    </source>
</reference>
<evidence type="ECO:0000256" key="6">
    <source>
        <dbReference type="SAM" id="Phobius"/>
    </source>
</evidence>
<feature type="transmembrane region" description="Helical" evidence="6">
    <location>
        <begin position="195"/>
        <end position="214"/>
    </location>
</feature>
<comment type="caution">
    <text evidence="8">The sequence shown here is derived from an EMBL/GenBank/DDBJ whole genome shotgun (WGS) entry which is preliminary data.</text>
</comment>
<dbReference type="Proteomes" id="UP000050816">
    <property type="component" value="Unassembled WGS sequence"/>
</dbReference>
<dbReference type="PROSITE" id="PS50850">
    <property type="entry name" value="MFS"/>
    <property type="match status" value="1"/>
</dbReference>
<dbReference type="PANTHER" id="PTHR23501">
    <property type="entry name" value="MAJOR FACILITATOR SUPERFAMILY"/>
    <property type="match status" value="1"/>
</dbReference>
<organism evidence="8 9">
    <name type="scientific">Limosilactobacillus ingluviei DSM 15946</name>
    <dbReference type="NCBI Taxonomy" id="1423760"/>
    <lineage>
        <taxon>Bacteria</taxon>
        <taxon>Bacillati</taxon>
        <taxon>Bacillota</taxon>
        <taxon>Bacilli</taxon>
        <taxon>Lactobacillales</taxon>
        <taxon>Lactobacillaceae</taxon>
        <taxon>Limosilactobacillus</taxon>
    </lineage>
</organism>
<feature type="transmembrane region" description="Helical" evidence="6">
    <location>
        <begin position="220"/>
        <end position="240"/>
    </location>
</feature>
<keyword evidence="4 6" id="KW-1133">Transmembrane helix</keyword>
<dbReference type="InterPro" id="IPR011701">
    <property type="entry name" value="MFS"/>
</dbReference>
<evidence type="ECO:0000256" key="1">
    <source>
        <dbReference type="ARBA" id="ARBA00004651"/>
    </source>
</evidence>
<evidence type="ECO:0000256" key="2">
    <source>
        <dbReference type="ARBA" id="ARBA00022448"/>
    </source>
</evidence>
<evidence type="ECO:0000259" key="7">
    <source>
        <dbReference type="PROSITE" id="PS50850"/>
    </source>
</evidence>
<keyword evidence="3 6" id="KW-0812">Transmembrane</keyword>
<dbReference type="PANTHER" id="PTHR23501:SF191">
    <property type="entry name" value="VACUOLAR BASIC AMINO ACID TRANSPORTER 4"/>
    <property type="match status" value="1"/>
</dbReference>
<evidence type="ECO:0000313" key="8">
    <source>
        <dbReference type="EMBL" id="KRL92060.1"/>
    </source>
</evidence>
<dbReference type="PATRIC" id="fig|1423760.3.peg.517"/>
<feature type="transmembrane region" description="Helical" evidence="6">
    <location>
        <begin position="261"/>
        <end position="282"/>
    </location>
</feature>
<name>A0A0R1UF75_9LACO</name>
<keyword evidence="5 6" id="KW-0472">Membrane</keyword>
<keyword evidence="2" id="KW-0813">Transport</keyword>
<dbReference type="EMBL" id="AZFK01000012">
    <property type="protein sequence ID" value="KRL92060.1"/>
    <property type="molecule type" value="Genomic_DNA"/>
</dbReference>
<feature type="transmembrane region" description="Helical" evidence="6">
    <location>
        <begin position="393"/>
        <end position="415"/>
    </location>
</feature>
<dbReference type="GO" id="GO:0005886">
    <property type="term" value="C:plasma membrane"/>
    <property type="evidence" value="ECO:0007669"/>
    <property type="project" value="UniProtKB-SubCell"/>
</dbReference>
<feature type="transmembrane region" description="Helical" evidence="6">
    <location>
        <begin position="288"/>
        <end position="310"/>
    </location>
</feature>
<feature type="transmembrane region" description="Helical" evidence="6">
    <location>
        <begin position="351"/>
        <end position="372"/>
    </location>
</feature>
<dbReference type="RefSeq" id="WP_056953737.1">
    <property type="nucleotide sequence ID" value="NZ_AZFK01000012.1"/>
</dbReference>
<evidence type="ECO:0000256" key="4">
    <source>
        <dbReference type="ARBA" id="ARBA00022989"/>
    </source>
</evidence>
<gene>
    <name evidence="8" type="ORF">FC43_GL000498</name>
</gene>
<feature type="domain" description="Major facilitator superfamily (MFS) profile" evidence="7">
    <location>
        <begin position="9"/>
        <end position="483"/>
    </location>
</feature>
<feature type="transmembrane region" description="Helical" evidence="6">
    <location>
        <begin position="133"/>
        <end position="155"/>
    </location>
</feature>
<sequence length="495" mass="53341">MKITHRRLITFALLLSNIMAGMDGTIVNTALPAITSDLHGLQYTGWIIATFLFGMSVATPFWSKLGEHKGNRWAYVAATTLFALGAILQAQAPSIIWFIAARTVMGIGAGGMNTIPFIVFAHLYPNLKQRSQVVGLASACFGTASIVGPLLGGWIVDNLTWHWVFYVNLPVAAIAIAIIGLIYRSPKPQAAGRPFDFGGGLLLISGLAWILFGIQLIGQLTFGVVGVMLGVGVICLLLMYRLDQRAVDPIIPSRLFTNRELMVDLLLFVMIWGSFIAFITYIPMWAQGILGLSALVGGLTQIPGAATNFIGSELVPYVQHKISKYGLVWIGALTILLAFAGLLLGGQQTPFWLLLILGAFEGFGVGMVFNVLQVSVQTDVALPDVPIATSLAYLVRILSQTLMSAVYGVILNLALVRGVAGHPRINLKMLNQLSNAKTAAQLPATELPLLRQILYTGYHHIVVAAFTLICSAVVILLVLVRRQRLGKQGASLPES</sequence>
<feature type="transmembrane region" description="Helical" evidence="6">
    <location>
        <begin position="161"/>
        <end position="183"/>
    </location>
</feature>
<evidence type="ECO:0000313" key="9">
    <source>
        <dbReference type="Proteomes" id="UP000050816"/>
    </source>
</evidence>
<feature type="transmembrane region" description="Helical" evidence="6">
    <location>
        <begin position="322"/>
        <end position="345"/>
    </location>
</feature>
<dbReference type="AlphaFoldDB" id="A0A0R1UF75"/>
<dbReference type="PRINTS" id="PR01036">
    <property type="entry name" value="TCRTETB"/>
</dbReference>
<dbReference type="SUPFAM" id="SSF103473">
    <property type="entry name" value="MFS general substrate transporter"/>
    <property type="match status" value="1"/>
</dbReference>
<dbReference type="InterPro" id="IPR036259">
    <property type="entry name" value="MFS_trans_sf"/>
</dbReference>
<dbReference type="InterPro" id="IPR020846">
    <property type="entry name" value="MFS_dom"/>
</dbReference>
<feature type="transmembrane region" description="Helical" evidence="6">
    <location>
        <begin position="73"/>
        <end position="90"/>
    </location>
</feature>
<evidence type="ECO:0000256" key="3">
    <source>
        <dbReference type="ARBA" id="ARBA00022692"/>
    </source>
</evidence>
<feature type="transmembrane region" description="Helical" evidence="6">
    <location>
        <begin position="44"/>
        <end position="61"/>
    </location>
</feature>
<feature type="transmembrane region" description="Helical" evidence="6">
    <location>
        <begin position="96"/>
        <end position="121"/>
    </location>
</feature>
<proteinExistence type="predicted"/>